<dbReference type="InterPro" id="IPR014284">
    <property type="entry name" value="RNA_pol_sigma-70_dom"/>
</dbReference>
<proteinExistence type="predicted"/>
<reference evidence="1" key="1">
    <citation type="submission" date="2021-12" db="EMBL/GenBank/DDBJ databases">
        <title>Discovery of the Pendulisporaceae a myxobacterial family with distinct sporulation behavior and unique specialized metabolism.</title>
        <authorList>
            <person name="Garcia R."/>
            <person name="Popoff A."/>
            <person name="Bader C.D."/>
            <person name="Loehr J."/>
            <person name="Walesch S."/>
            <person name="Walt C."/>
            <person name="Boldt J."/>
            <person name="Bunk B."/>
            <person name="Haeckl F.J.F.P.J."/>
            <person name="Gunesch A.P."/>
            <person name="Birkelbach J."/>
            <person name="Nuebel U."/>
            <person name="Pietschmann T."/>
            <person name="Bach T."/>
            <person name="Mueller R."/>
        </authorList>
    </citation>
    <scope>NUCLEOTIDE SEQUENCE</scope>
    <source>
        <strain evidence="1">MSr11367</strain>
    </source>
</reference>
<protein>
    <submittedName>
        <fullName evidence="1">Sigma-70 family RNA polymerase sigma factor</fullName>
    </submittedName>
</protein>
<dbReference type="InterPro" id="IPR013324">
    <property type="entry name" value="RNA_pol_sigma_r3/r4-like"/>
</dbReference>
<dbReference type="RefSeq" id="WP_394833401.1">
    <property type="nucleotide sequence ID" value="NZ_CP089929.1"/>
</dbReference>
<dbReference type="SUPFAM" id="SSF88946">
    <property type="entry name" value="Sigma2 domain of RNA polymerase sigma factors"/>
    <property type="match status" value="1"/>
</dbReference>
<dbReference type="Proteomes" id="UP001374803">
    <property type="component" value="Chromosome"/>
</dbReference>
<dbReference type="Gene3D" id="1.10.10.10">
    <property type="entry name" value="Winged helix-like DNA-binding domain superfamily/Winged helix DNA-binding domain"/>
    <property type="match status" value="1"/>
</dbReference>
<dbReference type="InterPro" id="IPR013325">
    <property type="entry name" value="RNA_pol_sigma_r2"/>
</dbReference>
<sequence>MQTTTNAEGPKATFTRVQHHLDVAGVSWPNFSVAAADYERYLVEREVFAKDEHAADLYLACACLRGLTAAVAAFDALLRSVARPVIARVGRDPDFVDEVIQVLREKLLIGVERRAPKLAQYQGRSSLATWIRTAAARVALNCRRAAKAPHEALDASQHGPSSPEQPDCEYAKAQCKRELGVALQIALDGLTERDRALLSLHLVDGVSLERLANLYEVGRATIARWLAEARKTLTADVRKELCRRLALSPSEYDSVAAFVRSRMGASVVELLRAR</sequence>
<organism evidence="1 2">
    <name type="scientific">Pendulispora rubella</name>
    <dbReference type="NCBI Taxonomy" id="2741070"/>
    <lineage>
        <taxon>Bacteria</taxon>
        <taxon>Pseudomonadati</taxon>
        <taxon>Myxococcota</taxon>
        <taxon>Myxococcia</taxon>
        <taxon>Myxococcales</taxon>
        <taxon>Sorangiineae</taxon>
        <taxon>Pendulisporaceae</taxon>
        <taxon>Pendulispora</taxon>
    </lineage>
</organism>
<accession>A0ABZ2L1W0</accession>
<evidence type="ECO:0000313" key="2">
    <source>
        <dbReference type="Proteomes" id="UP001374803"/>
    </source>
</evidence>
<dbReference type="NCBIfam" id="TIGR02937">
    <property type="entry name" value="sigma70-ECF"/>
    <property type="match status" value="1"/>
</dbReference>
<dbReference type="NCBIfam" id="TIGR03001">
    <property type="entry name" value="Sig-70_gmx1"/>
    <property type="match status" value="1"/>
</dbReference>
<keyword evidence="2" id="KW-1185">Reference proteome</keyword>
<evidence type="ECO:0000313" key="1">
    <source>
        <dbReference type="EMBL" id="WXB03766.1"/>
    </source>
</evidence>
<gene>
    <name evidence="1" type="ORF">LVJ94_43535</name>
</gene>
<dbReference type="InterPro" id="IPR036388">
    <property type="entry name" value="WH-like_DNA-bd_sf"/>
</dbReference>
<dbReference type="SUPFAM" id="SSF88659">
    <property type="entry name" value="Sigma3 and sigma4 domains of RNA polymerase sigma factors"/>
    <property type="match status" value="1"/>
</dbReference>
<dbReference type="Gene3D" id="1.10.1740.10">
    <property type="match status" value="1"/>
</dbReference>
<dbReference type="EMBL" id="CP089983">
    <property type="protein sequence ID" value="WXB03766.1"/>
    <property type="molecule type" value="Genomic_DNA"/>
</dbReference>
<name>A0ABZ2L1W0_9BACT</name>
<dbReference type="InterPro" id="IPR011745">
    <property type="entry name" value="RNA_pol_sigma70_MYXXA"/>
</dbReference>